<keyword evidence="3" id="KW-0633">Potassium transport</keyword>
<dbReference type="OrthoDB" id="9775180at2"/>
<evidence type="ECO:0000256" key="5">
    <source>
        <dbReference type="ARBA" id="ARBA00023027"/>
    </source>
</evidence>
<dbReference type="Pfam" id="PF02080">
    <property type="entry name" value="TrkA_C"/>
    <property type="match status" value="1"/>
</dbReference>
<keyword evidence="10" id="KW-1185">Reference proteome</keyword>
<dbReference type="InterPro" id="IPR036721">
    <property type="entry name" value="RCK_C_sf"/>
</dbReference>
<keyword evidence="6" id="KW-0406">Ion transport</keyword>
<dbReference type="InterPro" id="IPR050721">
    <property type="entry name" value="Trk_Ktr_HKT_K-transport"/>
</dbReference>
<feature type="domain" description="RCK N-terminal" evidence="7">
    <location>
        <begin position="1"/>
        <end position="123"/>
    </location>
</feature>
<dbReference type="NCBIfam" id="NF007039">
    <property type="entry name" value="PRK09496.3-2"/>
    <property type="match status" value="1"/>
</dbReference>
<dbReference type="PANTHER" id="PTHR43833:SF5">
    <property type="entry name" value="TRK SYSTEM POTASSIUM UPTAKE PROTEIN TRKA"/>
    <property type="match status" value="1"/>
</dbReference>
<evidence type="ECO:0000256" key="4">
    <source>
        <dbReference type="ARBA" id="ARBA00022958"/>
    </source>
</evidence>
<evidence type="ECO:0000256" key="2">
    <source>
        <dbReference type="ARBA" id="ARBA00022448"/>
    </source>
</evidence>
<dbReference type="NCBIfam" id="NF007031">
    <property type="entry name" value="PRK09496.1-2"/>
    <property type="match status" value="1"/>
</dbReference>
<name>A0A1W6N2W4_9PROT</name>
<dbReference type="SUPFAM" id="SSF116726">
    <property type="entry name" value="TrkA C-terminal domain-like"/>
    <property type="match status" value="2"/>
</dbReference>
<dbReference type="NCBIfam" id="NF007032">
    <property type="entry name" value="PRK09496.1-4"/>
    <property type="match status" value="1"/>
</dbReference>
<dbReference type="AlphaFoldDB" id="A0A1W6N2W4"/>
<dbReference type="InterPro" id="IPR036291">
    <property type="entry name" value="NAD(P)-bd_dom_sf"/>
</dbReference>
<dbReference type="RefSeq" id="WP_085783504.1">
    <property type="nucleotide sequence ID" value="NZ_CP008743.1"/>
</dbReference>
<dbReference type="GO" id="GO:0015079">
    <property type="term" value="F:potassium ion transmembrane transporter activity"/>
    <property type="evidence" value="ECO:0007669"/>
    <property type="project" value="InterPro"/>
</dbReference>
<dbReference type="Proteomes" id="UP000237351">
    <property type="component" value="Chromosome"/>
</dbReference>
<dbReference type="NCBIfam" id="NF007030">
    <property type="entry name" value="PRK09496.1-1"/>
    <property type="match status" value="1"/>
</dbReference>
<organism evidence="9 10">
    <name type="scientific">Candidatus Nucleicultrix amoebiphila FS5</name>
    <dbReference type="NCBI Taxonomy" id="1414854"/>
    <lineage>
        <taxon>Bacteria</taxon>
        <taxon>Pseudomonadati</taxon>
        <taxon>Pseudomonadota</taxon>
        <taxon>Alphaproteobacteria</taxon>
        <taxon>Holosporales</taxon>
        <taxon>Candidatus Nucleicultricaceae</taxon>
        <taxon>Candidatus Nucleicultrix</taxon>
    </lineage>
</organism>
<protein>
    <recommendedName>
        <fullName evidence="1">Trk system potassium uptake protein TrkA</fullName>
    </recommendedName>
</protein>
<dbReference type="GO" id="GO:0005886">
    <property type="term" value="C:plasma membrane"/>
    <property type="evidence" value="ECO:0007669"/>
    <property type="project" value="InterPro"/>
</dbReference>
<dbReference type="PRINTS" id="PR00335">
    <property type="entry name" value="KUPTAKETRKA"/>
</dbReference>
<evidence type="ECO:0000259" key="7">
    <source>
        <dbReference type="PROSITE" id="PS51201"/>
    </source>
</evidence>
<evidence type="ECO:0000313" key="9">
    <source>
        <dbReference type="EMBL" id="ARN84145.1"/>
    </source>
</evidence>
<evidence type="ECO:0000313" key="10">
    <source>
        <dbReference type="Proteomes" id="UP000237351"/>
    </source>
</evidence>
<reference evidence="9 10" key="1">
    <citation type="submission" date="2014-06" db="EMBL/GenBank/DDBJ databases">
        <title>The genome of the endonuclear symbiont Nucleicultrix amoebiphila.</title>
        <authorList>
            <person name="Schulz F."/>
            <person name="Horn M."/>
        </authorList>
    </citation>
    <scope>NUCLEOTIDE SEQUENCE [LARGE SCALE GENOMIC DNA]</scope>
    <source>
        <strain evidence="9 10">FS5</strain>
    </source>
</reference>
<dbReference type="InterPro" id="IPR003148">
    <property type="entry name" value="RCK_N"/>
</dbReference>
<dbReference type="STRING" id="1414854.GQ61_00955"/>
<dbReference type="Gene3D" id="3.40.50.720">
    <property type="entry name" value="NAD(P)-binding Rossmann-like Domain"/>
    <property type="match status" value="2"/>
</dbReference>
<feature type="domain" description="RCK C-terminal" evidence="8">
    <location>
        <begin position="371"/>
        <end position="452"/>
    </location>
</feature>
<evidence type="ECO:0000256" key="3">
    <source>
        <dbReference type="ARBA" id="ARBA00022538"/>
    </source>
</evidence>
<evidence type="ECO:0000256" key="6">
    <source>
        <dbReference type="ARBA" id="ARBA00023065"/>
    </source>
</evidence>
<evidence type="ECO:0000259" key="8">
    <source>
        <dbReference type="PROSITE" id="PS51202"/>
    </source>
</evidence>
<dbReference type="SUPFAM" id="SSF51735">
    <property type="entry name" value="NAD(P)-binding Rossmann-fold domains"/>
    <property type="match status" value="2"/>
</dbReference>
<accession>A0A1W6N2W4</accession>
<feature type="domain" description="RCK N-terminal" evidence="7">
    <location>
        <begin position="232"/>
        <end position="351"/>
    </location>
</feature>
<dbReference type="EMBL" id="CP008743">
    <property type="protein sequence ID" value="ARN84145.1"/>
    <property type="molecule type" value="Genomic_DNA"/>
</dbReference>
<evidence type="ECO:0000256" key="1">
    <source>
        <dbReference type="ARBA" id="ARBA00017378"/>
    </source>
</evidence>
<proteinExistence type="predicted"/>
<dbReference type="Pfam" id="PF02254">
    <property type="entry name" value="TrkA_N"/>
    <property type="match status" value="2"/>
</dbReference>
<dbReference type="KEGG" id="naf:GQ61_00955"/>
<keyword evidence="5" id="KW-0520">NAD</keyword>
<keyword evidence="4" id="KW-0630">Potassium</keyword>
<dbReference type="PROSITE" id="PS51201">
    <property type="entry name" value="RCK_N"/>
    <property type="match status" value="2"/>
</dbReference>
<keyword evidence="2" id="KW-0813">Transport</keyword>
<dbReference type="Gene3D" id="3.30.70.1450">
    <property type="entry name" value="Regulator of K+ conductance, C-terminal domain"/>
    <property type="match status" value="2"/>
</dbReference>
<sequence length="457" mass="49491">MKVIICGAGQVGFNLARYLANRNHVTVIDNSPELIAKINDRLDVKAILGYASYPEVLEKAGAGATDLLIAVTHSDEVNMVACETAHALFNVKTKIARIRNQSYLHPNWSELFSPENLSIDVVISPEVEVARAISRSLRVPGAFDIIPMSQGLVKVIGVRCTTETPIINTPISHITSLFPDLDICIIGMVRDDKCFIPIPSDIVRPGDEVYFTVQTSKVDKTMQAFGYEGGDAQRLLILGGGNIGLCLAELIEAQHPDTHAHLIEFNEKRAEFIAQRLSKSVVLCGDALDSEVLLEAGVESTETVVAVTADDRVNILASLLAKRHGAKRALALVNNNSYSPLVTSLGVDAVITPRVVTVSSILQNIRSGKVNSIYSLGETFGEIIEVEASGTSSLIGAAVGDINVPRDLLVAVIVRGNRVIIPNDTTTIQLEDKVIIMISYRMIPKVEKLFATNLDYT</sequence>
<gene>
    <name evidence="9" type="ORF">GQ61_00955</name>
</gene>
<dbReference type="PROSITE" id="PS51202">
    <property type="entry name" value="RCK_C"/>
    <property type="match status" value="1"/>
</dbReference>
<dbReference type="InterPro" id="IPR006037">
    <property type="entry name" value="RCK_C"/>
</dbReference>
<dbReference type="InterPro" id="IPR006036">
    <property type="entry name" value="K_uptake_TrkA"/>
</dbReference>
<dbReference type="PANTHER" id="PTHR43833">
    <property type="entry name" value="POTASSIUM CHANNEL PROTEIN 2-RELATED-RELATED"/>
    <property type="match status" value="1"/>
</dbReference>